<dbReference type="EMBL" id="JASJOS010000004">
    <property type="protein sequence ID" value="MDJ1480696.1"/>
    <property type="molecule type" value="Genomic_DNA"/>
</dbReference>
<feature type="signal peptide" evidence="1">
    <location>
        <begin position="1"/>
        <end position="23"/>
    </location>
</feature>
<evidence type="ECO:0000256" key="1">
    <source>
        <dbReference type="SAM" id="SignalP"/>
    </source>
</evidence>
<reference evidence="2" key="1">
    <citation type="submission" date="2023-05" db="EMBL/GenBank/DDBJ databases">
        <authorList>
            <person name="Zhang X."/>
        </authorList>
    </citation>
    <scope>NUCLEOTIDE SEQUENCE</scope>
    <source>
        <strain evidence="2">YF14B1</strain>
    </source>
</reference>
<dbReference type="InterPro" id="IPR025644">
    <property type="entry name" value="DUF4344"/>
</dbReference>
<feature type="chain" id="PRO_5042091325" evidence="1">
    <location>
        <begin position="24"/>
        <end position="266"/>
    </location>
</feature>
<gene>
    <name evidence="2" type="ORF">QNI16_09390</name>
</gene>
<comment type="caution">
    <text evidence="2">The sequence shown here is derived from an EMBL/GenBank/DDBJ whole genome shotgun (WGS) entry which is preliminary data.</text>
</comment>
<keyword evidence="1" id="KW-0732">Signal</keyword>
<name>A0AAE3QL77_9BACT</name>
<sequence length="266" mass="30418">MSYKQLQHAVWITLLILSLQSCALLEKDTVDARHKIVVSYETAQTTTGDAIFQIVKEGKDLEVLSDALSSRIRMPQDLPVVFKDLKVYNAYYNPQEKNITMDYWVIAYFANALYNMTPLSDEDLIEAVENISTFIALHETGHAFIDLLSLPALGNEEQAADEFATLQLLQTGQGDKALIAAITFFSMYYQNQNQQPGTNVIQYSDEHPLDIQRYYNIVSLIYGSNPAKYEFLVTQGLLPEARAKRSEYDYQEKTQRWNEALADYIR</sequence>
<evidence type="ECO:0000313" key="3">
    <source>
        <dbReference type="Proteomes" id="UP001241110"/>
    </source>
</evidence>
<evidence type="ECO:0000313" key="2">
    <source>
        <dbReference type="EMBL" id="MDJ1480696.1"/>
    </source>
</evidence>
<dbReference type="Proteomes" id="UP001241110">
    <property type="component" value="Unassembled WGS sequence"/>
</dbReference>
<dbReference type="Pfam" id="PF14247">
    <property type="entry name" value="DUF4344"/>
    <property type="match status" value="1"/>
</dbReference>
<dbReference type="AlphaFoldDB" id="A0AAE3QL77"/>
<accession>A0AAE3QL77</accession>
<protein>
    <submittedName>
        <fullName evidence="2">DUF4344 domain-containing metallopeptidase</fullName>
    </submittedName>
</protein>
<organism evidence="2 3">
    <name type="scientific">Xanthocytophaga flava</name>
    <dbReference type="NCBI Taxonomy" id="3048013"/>
    <lineage>
        <taxon>Bacteria</taxon>
        <taxon>Pseudomonadati</taxon>
        <taxon>Bacteroidota</taxon>
        <taxon>Cytophagia</taxon>
        <taxon>Cytophagales</taxon>
        <taxon>Rhodocytophagaceae</taxon>
        <taxon>Xanthocytophaga</taxon>
    </lineage>
</organism>
<dbReference type="RefSeq" id="WP_313977580.1">
    <property type="nucleotide sequence ID" value="NZ_JASJOS010000004.1"/>
</dbReference>
<proteinExistence type="predicted"/>
<dbReference type="PROSITE" id="PS51257">
    <property type="entry name" value="PROKAR_LIPOPROTEIN"/>
    <property type="match status" value="1"/>
</dbReference>